<proteinExistence type="predicted"/>
<dbReference type="PANTHER" id="PTHR32063">
    <property type="match status" value="1"/>
</dbReference>
<dbReference type="GO" id="GO:0042910">
    <property type="term" value="F:xenobiotic transmembrane transporter activity"/>
    <property type="evidence" value="ECO:0007669"/>
    <property type="project" value="TreeGrafter"/>
</dbReference>
<protein>
    <submittedName>
        <fullName evidence="2">Cobalt-zinc-cadmium resistance protein CzcA Cation efflux system protein CusA</fullName>
    </submittedName>
</protein>
<keyword evidence="1" id="KW-1133">Transmembrane helix</keyword>
<dbReference type="PANTHER" id="PTHR32063:SF24">
    <property type="entry name" value="CATION EFFLUX SYSTEM (ACRB_ACRD_ACRF FAMILY)"/>
    <property type="match status" value="1"/>
</dbReference>
<feature type="transmembrane region" description="Helical" evidence="1">
    <location>
        <begin position="97"/>
        <end position="114"/>
    </location>
</feature>
<feature type="transmembrane region" description="Helical" evidence="1">
    <location>
        <begin position="453"/>
        <end position="473"/>
    </location>
</feature>
<evidence type="ECO:0000313" key="2">
    <source>
        <dbReference type="EMBL" id="SFV50067.1"/>
    </source>
</evidence>
<dbReference type="InterPro" id="IPR001036">
    <property type="entry name" value="Acrflvin-R"/>
</dbReference>
<dbReference type="PRINTS" id="PR00702">
    <property type="entry name" value="ACRIFLAVINRP"/>
</dbReference>
<dbReference type="EMBL" id="FPHD01000006">
    <property type="protein sequence ID" value="SFV50067.1"/>
    <property type="molecule type" value="Genomic_DNA"/>
</dbReference>
<dbReference type="AlphaFoldDB" id="A0A1W1B9D9"/>
<dbReference type="InterPro" id="IPR027463">
    <property type="entry name" value="AcrB_DN_DC_subdom"/>
</dbReference>
<keyword evidence="1" id="KW-0472">Membrane</keyword>
<feature type="transmembrane region" description="Helical" evidence="1">
    <location>
        <begin position="42"/>
        <end position="65"/>
    </location>
</feature>
<name>A0A1W1B9D9_9ZZZZ</name>
<dbReference type="Gene3D" id="3.30.70.1430">
    <property type="entry name" value="Multidrug efflux transporter AcrB pore domain"/>
    <property type="match status" value="1"/>
</dbReference>
<feature type="transmembrane region" description="Helical" evidence="1">
    <location>
        <begin position="12"/>
        <end position="30"/>
    </location>
</feature>
<feature type="transmembrane region" description="Helical" evidence="1">
    <location>
        <begin position="558"/>
        <end position="584"/>
    </location>
</feature>
<dbReference type="SUPFAM" id="SSF82866">
    <property type="entry name" value="Multidrug efflux transporter AcrB transmembrane domain"/>
    <property type="match status" value="2"/>
</dbReference>
<dbReference type="Gene3D" id="1.20.1640.10">
    <property type="entry name" value="Multidrug efflux transporter AcrB transmembrane domain"/>
    <property type="match status" value="2"/>
</dbReference>
<sequence length="589" mass="64672">MATAEVAKPVIFALLIIAVVFIPLLSLEGLAGKLYSPMALDIVFVMLGSLAVALLLVPVLSFMMLKTGKHSNSPLMTVIKKFYTPMLDFAMHNAKKVILVTFAIFAILAALLTQQGREFMPELNEESIMYRVIAIPGTALGQSTETSKKIEKYILKHYPNDVSSVLTMIGRSEKGETAQGNYMEVLLTLKPGIEDLEALGHAMTEDLQNAFSFVQFVPTQPISMRIEELLEGVKAELAVKIYGEDQKVMDRIATDIQKAVSGIEGLERPEIESQLGQAQITIKPDYLALSRYGITVDEVMRVIRNGIGEEPVTEKIEGIRRFGIVPKIKGAKKDISTIKAVLLRSKTGKMVRLDEVCDINVVQGPAFIKREDLSRYMVLSMEVEGRDIASFVEEADAKIKKDVNIPNGYYIKWAGDFKNMQEATATLALIIPVTLLLILLLLYTAFNSFKKAFLILLGVPLGMIGGIAGLLISGEYLSVSAIVGFIAIFAIAILNGIVLVSFIDELRKKFPTVKTVNLVKDATLLRLRPVLMTAFTTLFGILPLLYATGVGSEIQYPLSVVVTGGIISSTVLTLLVLPGLYVLFFKEER</sequence>
<feature type="transmembrane region" description="Helical" evidence="1">
    <location>
        <begin position="479"/>
        <end position="503"/>
    </location>
</feature>
<dbReference type="SUPFAM" id="SSF82714">
    <property type="entry name" value="Multidrug efflux transporter AcrB TolC docking domain, DN and DC subdomains"/>
    <property type="match status" value="1"/>
</dbReference>
<dbReference type="GO" id="GO:0005886">
    <property type="term" value="C:plasma membrane"/>
    <property type="evidence" value="ECO:0007669"/>
    <property type="project" value="TreeGrafter"/>
</dbReference>
<dbReference type="Pfam" id="PF00873">
    <property type="entry name" value="ACR_tran"/>
    <property type="match status" value="1"/>
</dbReference>
<feature type="transmembrane region" description="Helical" evidence="1">
    <location>
        <begin position="524"/>
        <end position="546"/>
    </location>
</feature>
<accession>A0A1W1B9D9</accession>
<dbReference type="Gene3D" id="3.30.70.1440">
    <property type="entry name" value="Multidrug efflux transporter AcrB pore domain"/>
    <property type="match status" value="1"/>
</dbReference>
<reference evidence="2" key="1">
    <citation type="submission" date="2016-10" db="EMBL/GenBank/DDBJ databases">
        <authorList>
            <person name="de Groot N.N."/>
        </authorList>
    </citation>
    <scope>NUCLEOTIDE SEQUENCE</scope>
</reference>
<dbReference type="Gene3D" id="3.30.2090.10">
    <property type="entry name" value="Multidrug efflux transporter AcrB TolC docking domain, DN and DC subdomains"/>
    <property type="match status" value="1"/>
</dbReference>
<feature type="transmembrane region" description="Helical" evidence="1">
    <location>
        <begin position="427"/>
        <end position="446"/>
    </location>
</feature>
<organism evidence="2">
    <name type="scientific">hydrothermal vent metagenome</name>
    <dbReference type="NCBI Taxonomy" id="652676"/>
    <lineage>
        <taxon>unclassified sequences</taxon>
        <taxon>metagenomes</taxon>
        <taxon>ecological metagenomes</taxon>
    </lineage>
</organism>
<gene>
    <name evidence="2" type="ORF">MNB_SV-8-837</name>
</gene>
<evidence type="ECO:0000256" key="1">
    <source>
        <dbReference type="SAM" id="Phobius"/>
    </source>
</evidence>
<keyword evidence="1" id="KW-0812">Transmembrane</keyword>